<comment type="caution">
    <text evidence="2">The sequence shown here is derived from an EMBL/GenBank/DDBJ whole genome shotgun (WGS) entry which is preliminary data.</text>
</comment>
<dbReference type="Pfam" id="PF04342">
    <property type="entry name" value="DMT_6"/>
    <property type="match status" value="1"/>
</dbReference>
<feature type="transmembrane region" description="Helical" evidence="1">
    <location>
        <begin position="103"/>
        <end position="121"/>
    </location>
</feature>
<dbReference type="PIRSF" id="PIRSF021239">
    <property type="entry name" value="UCP021239"/>
    <property type="match status" value="1"/>
</dbReference>
<feature type="transmembrane region" description="Helical" evidence="1">
    <location>
        <begin position="77"/>
        <end position="97"/>
    </location>
</feature>
<dbReference type="PANTHER" id="PTHR38482:SF1">
    <property type="entry name" value="DMT FAMILY PROTEIN"/>
    <property type="match status" value="1"/>
</dbReference>
<keyword evidence="1" id="KW-0472">Membrane</keyword>
<keyword evidence="1" id="KW-0812">Transmembrane</keyword>
<protein>
    <submittedName>
        <fullName evidence="2">DMT family protein</fullName>
    </submittedName>
</protein>
<dbReference type="PANTHER" id="PTHR38482">
    <property type="entry name" value="DMT FAMILY PROTEIN"/>
    <property type="match status" value="1"/>
</dbReference>
<gene>
    <name evidence="2" type="ORF">FYJ73_07850</name>
</gene>
<dbReference type="RefSeq" id="WP_262280943.1">
    <property type="nucleotide sequence ID" value="NZ_VUNG01000017.1"/>
</dbReference>
<dbReference type="AlphaFoldDB" id="A0A7K0KF64"/>
<keyword evidence="3" id="KW-1185">Reference proteome</keyword>
<name>A0A7K0KF64_9BACT</name>
<keyword evidence="1" id="KW-1133">Transmembrane helix</keyword>
<dbReference type="EMBL" id="VUNG01000017">
    <property type="protein sequence ID" value="MST84581.1"/>
    <property type="molecule type" value="Genomic_DNA"/>
</dbReference>
<reference evidence="2 3" key="1">
    <citation type="submission" date="2019-08" db="EMBL/GenBank/DDBJ databases">
        <title>In-depth cultivation of the pig gut microbiome towards novel bacterial diversity and tailored functional studies.</title>
        <authorList>
            <person name="Wylensek D."/>
            <person name="Hitch T.C.A."/>
            <person name="Clavel T."/>
        </authorList>
    </citation>
    <scope>NUCLEOTIDE SEQUENCE [LARGE SCALE GENOMIC DNA]</scope>
    <source>
        <strain evidence="2 3">LKV-178-WT-2A</strain>
    </source>
</reference>
<feature type="transmembrane region" description="Helical" evidence="1">
    <location>
        <begin position="37"/>
        <end position="56"/>
    </location>
</feature>
<evidence type="ECO:0000313" key="3">
    <source>
        <dbReference type="Proteomes" id="UP000438914"/>
    </source>
</evidence>
<proteinExistence type="predicted"/>
<organism evidence="2 3">
    <name type="scientific">Hallella mizrahii</name>
    <dbReference type="NCBI Taxonomy" id="2606637"/>
    <lineage>
        <taxon>Bacteria</taxon>
        <taxon>Pseudomonadati</taxon>
        <taxon>Bacteroidota</taxon>
        <taxon>Bacteroidia</taxon>
        <taxon>Bacteroidales</taxon>
        <taxon>Prevotellaceae</taxon>
        <taxon>Hallella</taxon>
    </lineage>
</organism>
<sequence length="123" mass="13858">MYRGLSTIALLLCSNVFMTLAWYGHLKLQQAHISNHWPLIGVIVFSWCIAFFEYCCQVPANRIGFQGDGGPFSLIQLKVIQECVSLIVFAVIANILFQGQSLHWNHLAAFACLIAAVYFVFMK</sequence>
<evidence type="ECO:0000313" key="2">
    <source>
        <dbReference type="EMBL" id="MST84581.1"/>
    </source>
</evidence>
<accession>A0A7K0KF64</accession>
<dbReference type="Proteomes" id="UP000438914">
    <property type="component" value="Unassembled WGS sequence"/>
</dbReference>
<evidence type="ECO:0000256" key="1">
    <source>
        <dbReference type="SAM" id="Phobius"/>
    </source>
</evidence>
<dbReference type="InterPro" id="IPR007437">
    <property type="entry name" value="DUF486"/>
</dbReference>